<feature type="transmembrane region" description="Helical" evidence="2">
    <location>
        <begin position="139"/>
        <end position="158"/>
    </location>
</feature>
<keyword evidence="1" id="KW-0479">Metal-binding</keyword>
<protein>
    <recommendedName>
        <fullName evidence="1">Phosphatidylglycerophosphatase A</fullName>
        <ecNumber evidence="1">3.1.3.27</ecNumber>
    </recommendedName>
    <alternativeName>
        <fullName evidence="1">Phosphatidylglycerolphosphate phosphatase A</fullName>
    </alternativeName>
</protein>
<feature type="domain" description="YutG/PgpA" evidence="3">
    <location>
        <begin position="9"/>
        <end position="152"/>
    </location>
</feature>
<dbReference type="AlphaFoldDB" id="A0A1L8CN13"/>
<name>A0A1L8CN13_9PROT</name>
<dbReference type="GO" id="GO:0005886">
    <property type="term" value="C:plasma membrane"/>
    <property type="evidence" value="ECO:0007669"/>
    <property type="project" value="UniProtKB-SubCell"/>
</dbReference>
<proteinExistence type="predicted"/>
<dbReference type="InterPro" id="IPR007686">
    <property type="entry name" value="YutG/PgpA"/>
</dbReference>
<comment type="function">
    <text evidence="1">Lipid phosphatase which dephosphorylates phosphatidylglycerophosphate (PGP) to phosphatidylglycerol (PG).</text>
</comment>
<keyword evidence="5" id="KW-1185">Reference proteome</keyword>
<dbReference type="SUPFAM" id="SSF101307">
    <property type="entry name" value="YutG-like"/>
    <property type="match status" value="1"/>
</dbReference>
<keyword evidence="1" id="KW-0443">Lipid metabolism</keyword>
<comment type="caution">
    <text evidence="4">The sequence shown here is derived from an EMBL/GenBank/DDBJ whole genome shotgun (WGS) entry which is preliminary data.</text>
</comment>
<feature type="transmembrane region" description="Helical" evidence="2">
    <location>
        <begin position="86"/>
        <end position="110"/>
    </location>
</feature>
<dbReference type="GO" id="GO:0046872">
    <property type="term" value="F:metal ion binding"/>
    <property type="evidence" value="ECO:0007669"/>
    <property type="project" value="UniProtKB-KW"/>
</dbReference>
<keyword evidence="2" id="KW-1133">Transmembrane helix</keyword>
<dbReference type="Pfam" id="PF04608">
    <property type="entry name" value="PgpA"/>
    <property type="match status" value="1"/>
</dbReference>
<dbReference type="RefSeq" id="WP_083530474.1">
    <property type="nucleotide sequence ID" value="NZ_BDFD01000009.1"/>
</dbReference>
<dbReference type="GO" id="GO:0009395">
    <property type="term" value="P:phospholipid catabolic process"/>
    <property type="evidence" value="ECO:0007669"/>
    <property type="project" value="UniProtKB-KW"/>
</dbReference>
<dbReference type="STRING" id="1921010.MMIC_P1277"/>
<evidence type="ECO:0000259" key="3">
    <source>
        <dbReference type="Pfam" id="PF04608"/>
    </source>
</evidence>
<dbReference type="PIRSF" id="PIRSF006162">
    <property type="entry name" value="PgpA"/>
    <property type="match status" value="1"/>
</dbReference>
<dbReference type="Proteomes" id="UP000231632">
    <property type="component" value="Unassembled WGS sequence"/>
</dbReference>
<gene>
    <name evidence="4" type="ORF">MMIC_P1277</name>
</gene>
<accession>A0A1L8CN13</accession>
<evidence type="ECO:0000313" key="4">
    <source>
        <dbReference type="EMBL" id="GAV20312.1"/>
    </source>
</evidence>
<evidence type="ECO:0000256" key="1">
    <source>
        <dbReference type="PIRNR" id="PIRNR006162"/>
    </source>
</evidence>
<comment type="pathway">
    <text evidence="1">Phospholipid metabolism; phosphatidylglycerol biosynthesis; phosphatidylglycerol from CDP-diacylglycerol: step 2/2.</text>
</comment>
<evidence type="ECO:0000313" key="5">
    <source>
        <dbReference type="Proteomes" id="UP000231632"/>
    </source>
</evidence>
<keyword evidence="1 2" id="KW-0472">Membrane</keyword>
<dbReference type="EC" id="3.1.3.27" evidence="1"/>
<dbReference type="GO" id="GO:0008962">
    <property type="term" value="F:phosphatidylglycerophosphatase activity"/>
    <property type="evidence" value="ECO:0007669"/>
    <property type="project" value="UniProtKB-EC"/>
</dbReference>
<comment type="subcellular location">
    <subcellularLocation>
        <location evidence="1">Cell inner membrane</location>
        <topology evidence="1">Multi-pass membrane protein</topology>
    </subcellularLocation>
</comment>
<keyword evidence="1 2" id="KW-0812">Transmembrane</keyword>
<evidence type="ECO:0000256" key="2">
    <source>
        <dbReference type="SAM" id="Phobius"/>
    </source>
</evidence>
<dbReference type="UniPathway" id="UPA00084">
    <property type="reaction ID" value="UER00504"/>
</dbReference>
<feature type="transmembrane region" description="Helical" evidence="2">
    <location>
        <begin position="46"/>
        <end position="66"/>
    </location>
</feature>
<dbReference type="PANTHER" id="PTHR36305:SF1">
    <property type="entry name" value="PHOSPHATIDYLGLYCEROPHOSPHATASE A"/>
    <property type="match status" value="1"/>
</dbReference>
<dbReference type="EMBL" id="BDFD01000009">
    <property type="protein sequence ID" value="GAV20312.1"/>
    <property type="molecule type" value="Genomic_DNA"/>
</dbReference>
<dbReference type="InterPro" id="IPR036681">
    <property type="entry name" value="PgpA-like_sf"/>
</dbReference>
<reference evidence="4 5" key="1">
    <citation type="journal article" date="2017" name="Arch. Microbiol.">
        <title>Mariprofundus micogutta sp. nov., a novel iron-oxidizing zetaproteobacterium isolated from a deep-sea hydrothermal field at the Bayonnaise knoll of the Izu-Ogasawara arc, and a description of Mariprofundales ord. nov. and Zetaproteobacteria classis nov.</title>
        <authorList>
            <person name="Makita H."/>
            <person name="Tanaka E."/>
            <person name="Mitsunobu S."/>
            <person name="Miyazaki M."/>
            <person name="Nunoura T."/>
            <person name="Uematsu K."/>
            <person name="Takaki Y."/>
            <person name="Nishi S."/>
            <person name="Shimamura S."/>
            <person name="Takai K."/>
        </authorList>
    </citation>
    <scope>NUCLEOTIDE SEQUENCE [LARGE SCALE GENOMIC DNA]</scope>
    <source>
        <strain evidence="4 5">ET2</strain>
    </source>
</reference>
<dbReference type="GO" id="GO:0006655">
    <property type="term" value="P:phosphatidylglycerol biosynthetic process"/>
    <property type="evidence" value="ECO:0007669"/>
    <property type="project" value="UniProtKB-UniPathway"/>
</dbReference>
<keyword evidence="1" id="KW-1208">Phospholipid metabolism</keyword>
<comment type="catalytic activity">
    <reaction evidence="1">
        <text>a 1,2-diacyl-sn-glycero-3-phospho-(1'-sn-glycero-3'-phosphate) + H2O = a 1,2-diacyl-sn-glycero-3-phospho-(1'-sn-glycerol) + phosphate</text>
        <dbReference type="Rhea" id="RHEA:33751"/>
        <dbReference type="ChEBI" id="CHEBI:15377"/>
        <dbReference type="ChEBI" id="CHEBI:43474"/>
        <dbReference type="ChEBI" id="CHEBI:60110"/>
        <dbReference type="ChEBI" id="CHEBI:64716"/>
        <dbReference type="EC" id="3.1.3.27"/>
    </reaction>
</comment>
<dbReference type="InterPro" id="IPR026037">
    <property type="entry name" value="PgpA"/>
</dbReference>
<dbReference type="CDD" id="cd06971">
    <property type="entry name" value="PgpA"/>
    <property type="match status" value="1"/>
</dbReference>
<comment type="cofactor">
    <cofactor evidence="1">
        <name>Mg(2+)</name>
        <dbReference type="ChEBI" id="CHEBI:18420"/>
    </cofactor>
</comment>
<organism evidence="4 5">
    <name type="scientific">Mariprofundus micogutta</name>
    <dbReference type="NCBI Taxonomy" id="1921010"/>
    <lineage>
        <taxon>Bacteria</taxon>
        <taxon>Pseudomonadati</taxon>
        <taxon>Pseudomonadota</taxon>
        <taxon>Candidatius Mariprofundia</taxon>
        <taxon>Mariprofundales</taxon>
        <taxon>Mariprofundaceae</taxon>
        <taxon>Mariprofundus</taxon>
    </lineage>
</organism>
<keyword evidence="1" id="KW-1003">Cell membrane</keyword>
<sequence length="159" mass="17216">MSNRGWHFWLAAGLGSGWLPKAPGTWGSLAALLPAWLLIELVDISGLFIASLLLLAFGCWICAVVLKQIQDKDPGWIVIDEWVGLWINMALLAIVLGTAPMVYLLAFISFRLFDILKPWPISFVELLGPPWWSIMADDVAAGIIGAGVVLAAAAMLGFV</sequence>
<keyword evidence="1" id="KW-0595">Phospholipid degradation</keyword>
<keyword evidence="1" id="KW-0442">Lipid degradation</keyword>
<dbReference type="PANTHER" id="PTHR36305">
    <property type="entry name" value="PHOSPHATIDYLGLYCEROPHOSPHATASE A"/>
    <property type="match status" value="1"/>
</dbReference>
<keyword evidence="1 4" id="KW-0378">Hydrolase</keyword>
<keyword evidence="1" id="KW-0997">Cell inner membrane</keyword>
<keyword evidence="1" id="KW-0460">Magnesium</keyword>